<evidence type="ECO:0000256" key="2">
    <source>
        <dbReference type="ARBA" id="ARBA00022692"/>
    </source>
</evidence>
<dbReference type="GO" id="GO:0016020">
    <property type="term" value="C:membrane"/>
    <property type="evidence" value="ECO:0007669"/>
    <property type="project" value="UniProtKB-SubCell"/>
</dbReference>
<evidence type="ECO:0000256" key="5">
    <source>
        <dbReference type="SAM" id="Phobius"/>
    </source>
</evidence>
<feature type="transmembrane region" description="Helical" evidence="5">
    <location>
        <begin position="165"/>
        <end position="187"/>
    </location>
</feature>
<reference evidence="6" key="1">
    <citation type="submission" date="2020-11" db="EMBL/GenBank/DDBJ databases">
        <authorList>
            <person name="Tran Van P."/>
        </authorList>
    </citation>
    <scope>NUCLEOTIDE SEQUENCE</scope>
</reference>
<dbReference type="InterPro" id="IPR011701">
    <property type="entry name" value="MFS"/>
</dbReference>
<protein>
    <submittedName>
        <fullName evidence="6">(California timema) hypothetical protein</fullName>
    </submittedName>
</protein>
<dbReference type="GO" id="GO:0022857">
    <property type="term" value="F:transmembrane transporter activity"/>
    <property type="evidence" value="ECO:0007669"/>
    <property type="project" value="InterPro"/>
</dbReference>
<dbReference type="InterPro" id="IPR036259">
    <property type="entry name" value="MFS_trans_sf"/>
</dbReference>
<name>A0A7R9JB76_TIMCA</name>
<dbReference type="PANTHER" id="PTHR11662">
    <property type="entry name" value="SOLUTE CARRIER FAMILY 17"/>
    <property type="match status" value="1"/>
</dbReference>
<gene>
    <name evidence="6" type="ORF">TCMB3V08_LOCUS8621</name>
</gene>
<evidence type="ECO:0000313" key="6">
    <source>
        <dbReference type="EMBL" id="CAD7576045.1"/>
    </source>
</evidence>
<keyword evidence="2 5" id="KW-0812">Transmembrane</keyword>
<dbReference type="GO" id="GO:0006820">
    <property type="term" value="P:monoatomic anion transport"/>
    <property type="evidence" value="ECO:0007669"/>
    <property type="project" value="TreeGrafter"/>
</dbReference>
<comment type="subcellular location">
    <subcellularLocation>
        <location evidence="1">Membrane</location>
        <topology evidence="1">Multi-pass membrane protein</topology>
    </subcellularLocation>
</comment>
<keyword evidence="4 5" id="KW-0472">Membrane</keyword>
<accession>A0A7R9JB76</accession>
<feature type="transmembrane region" description="Helical" evidence="5">
    <location>
        <begin position="58"/>
        <end position="78"/>
    </location>
</feature>
<organism evidence="6">
    <name type="scientific">Timema californicum</name>
    <name type="common">California timema</name>
    <name type="synonym">Walking stick</name>
    <dbReference type="NCBI Taxonomy" id="61474"/>
    <lineage>
        <taxon>Eukaryota</taxon>
        <taxon>Metazoa</taxon>
        <taxon>Ecdysozoa</taxon>
        <taxon>Arthropoda</taxon>
        <taxon>Hexapoda</taxon>
        <taxon>Insecta</taxon>
        <taxon>Pterygota</taxon>
        <taxon>Neoptera</taxon>
        <taxon>Polyneoptera</taxon>
        <taxon>Phasmatodea</taxon>
        <taxon>Timematodea</taxon>
        <taxon>Timematoidea</taxon>
        <taxon>Timematidae</taxon>
        <taxon>Timema</taxon>
    </lineage>
</organism>
<dbReference type="Pfam" id="PF07690">
    <property type="entry name" value="MFS_1"/>
    <property type="match status" value="1"/>
</dbReference>
<dbReference type="Gene3D" id="1.20.1250.20">
    <property type="entry name" value="MFS general substrate transporter like domains"/>
    <property type="match status" value="1"/>
</dbReference>
<dbReference type="SUPFAM" id="SSF103473">
    <property type="entry name" value="MFS general substrate transporter"/>
    <property type="match status" value="1"/>
</dbReference>
<proteinExistence type="predicted"/>
<dbReference type="PANTHER" id="PTHR11662:SF399">
    <property type="entry name" value="FI19708P1-RELATED"/>
    <property type="match status" value="1"/>
</dbReference>
<feature type="transmembrane region" description="Helical" evidence="5">
    <location>
        <begin position="238"/>
        <end position="256"/>
    </location>
</feature>
<evidence type="ECO:0000256" key="3">
    <source>
        <dbReference type="ARBA" id="ARBA00022989"/>
    </source>
</evidence>
<evidence type="ECO:0000256" key="4">
    <source>
        <dbReference type="ARBA" id="ARBA00023136"/>
    </source>
</evidence>
<dbReference type="EMBL" id="OE183818">
    <property type="protein sequence ID" value="CAD7576045.1"/>
    <property type="molecule type" value="Genomic_DNA"/>
</dbReference>
<sequence length="331" mass="36069">MVHRNSYSLPRINTLGEVKLSPIYLTDDVFKKSDPSTKVCESPDEQVNDTTDFVKVRFVFLILGMLGIAILFIVRVNLSVAIVAMVNNTALNELEILTLETDAGSDYVDLDVCQRVENISGLAVEDGEFTWNEETQGFILSGYFYGYAVGQLPGGILAGRYGGKLMFGLGTFISALLTVVSPFAVWVSNELFFALRLLEGLAGGRLPSVDPTGIRTPISSSSAGQFNMKVTPWTIQPLKPVVLAVILSFLFYARIVDQKFINVRNQEKPPPVHPTKILTSISPSSAVGLNTTSALADYATEAGLSTSDCTCVCDCRQTIRESDNTNGCEWL</sequence>
<dbReference type="InterPro" id="IPR050382">
    <property type="entry name" value="MFS_Na/Anion_cotransporter"/>
</dbReference>
<dbReference type="AlphaFoldDB" id="A0A7R9JB76"/>
<evidence type="ECO:0000256" key="1">
    <source>
        <dbReference type="ARBA" id="ARBA00004141"/>
    </source>
</evidence>
<keyword evidence="3 5" id="KW-1133">Transmembrane helix</keyword>